<gene>
    <name evidence="1" type="ORF">GCM10017567_75770</name>
</gene>
<name>A0ABQ3KP58_9PSEU</name>
<reference evidence="2" key="1">
    <citation type="journal article" date="2019" name="Int. J. Syst. Evol. Microbiol.">
        <title>The Global Catalogue of Microorganisms (GCM) 10K type strain sequencing project: providing services to taxonomists for standard genome sequencing and annotation.</title>
        <authorList>
            <consortium name="The Broad Institute Genomics Platform"/>
            <consortium name="The Broad Institute Genome Sequencing Center for Infectious Disease"/>
            <person name="Wu L."/>
            <person name="Ma J."/>
        </authorList>
    </citation>
    <scope>NUCLEOTIDE SEQUENCE [LARGE SCALE GENOMIC DNA]</scope>
    <source>
        <strain evidence="2">CGMCC 4.7680</strain>
    </source>
</reference>
<comment type="caution">
    <text evidence="1">The sequence shown here is derived from an EMBL/GenBank/DDBJ whole genome shotgun (WGS) entry which is preliminary data.</text>
</comment>
<dbReference type="RefSeq" id="WP_191316135.1">
    <property type="nucleotide sequence ID" value="NZ_BNAW01000054.1"/>
</dbReference>
<proteinExistence type="predicted"/>
<accession>A0ABQ3KP58</accession>
<sequence length="252" mass="26126">MAGIHEIYTREIHKKLGFLACWFPNTLISIGDVGTLRGHRFDRVTSLGDLNVPFAVRELSVAADLNYQSAGKVRVSAGAGAAAPGAGSGKLSVAFNDAGATLLQASGCAWRELANLPALERELQVLRLAKVWRREWVVVHKVLHTGPAAILVSATAGATVDLEVSADVLAGPLPVANASAALAAANPHGLAARVAVESGATPFFGAIAFQRSLVGPSRFAWRSSEPDVVGLPGSAPASALAEVDWEHAVDDG</sequence>
<evidence type="ECO:0000313" key="1">
    <source>
        <dbReference type="EMBL" id="GHG42719.1"/>
    </source>
</evidence>
<dbReference type="Proteomes" id="UP000649955">
    <property type="component" value="Unassembled WGS sequence"/>
</dbReference>
<protein>
    <submittedName>
        <fullName evidence="1">Uncharacterized protein</fullName>
    </submittedName>
</protein>
<organism evidence="1 2">
    <name type="scientific">Amycolatopsis bullii</name>
    <dbReference type="NCBI Taxonomy" id="941987"/>
    <lineage>
        <taxon>Bacteria</taxon>
        <taxon>Bacillati</taxon>
        <taxon>Actinomycetota</taxon>
        <taxon>Actinomycetes</taxon>
        <taxon>Pseudonocardiales</taxon>
        <taxon>Pseudonocardiaceae</taxon>
        <taxon>Amycolatopsis</taxon>
    </lineage>
</organism>
<dbReference type="EMBL" id="BNAW01000054">
    <property type="protein sequence ID" value="GHG42719.1"/>
    <property type="molecule type" value="Genomic_DNA"/>
</dbReference>
<keyword evidence="2" id="KW-1185">Reference proteome</keyword>
<evidence type="ECO:0000313" key="2">
    <source>
        <dbReference type="Proteomes" id="UP000649955"/>
    </source>
</evidence>